<dbReference type="Gene3D" id="3.40.50.300">
    <property type="entry name" value="P-loop containing nucleotide triphosphate hydrolases"/>
    <property type="match status" value="2"/>
</dbReference>
<reference evidence="2 3" key="1">
    <citation type="submission" date="2020-02" db="EMBL/GenBank/DDBJ databases">
        <authorList>
            <person name="Li G."/>
        </authorList>
    </citation>
    <scope>NUCLEOTIDE SEQUENCE [LARGE SCALE GENOMIC DNA]</scope>
    <source>
        <strain evidence="2 3">DSM 102029</strain>
    </source>
</reference>
<name>A0A6P1YU83_9HYPH</name>
<gene>
    <name evidence="2" type="ORF">G3A50_16750</name>
</gene>
<keyword evidence="3" id="KW-1185">Reference proteome</keyword>
<evidence type="ECO:0000313" key="2">
    <source>
        <dbReference type="EMBL" id="QIB35174.1"/>
    </source>
</evidence>
<evidence type="ECO:0000313" key="3">
    <source>
        <dbReference type="Proteomes" id="UP000464751"/>
    </source>
</evidence>
<dbReference type="Proteomes" id="UP000464751">
    <property type="component" value="Chromosome"/>
</dbReference>
<feature type="compositionally biased region" description="Polar residues" evidence="1">
    <location>
        <begin position="232"/>
        <end position="241"/>
    </location>
</feature>
<accession>A0A6P1YU83</accession>
<dbReference type="RefSeq" id="WP_163076319.1">
    <property type="nucleotide sequence ID" value="NZ_CP048630.1"/>
</dbReference>
<feature type="region of interest" description="Disordered" evidence="1">
    <location>
        <begin position="208"/>
        <end position="241"/>
    </location>
</feature>
<dbReference type="EMBL" id="CP048630">
    <property type="protein sequence ID" value="QIB35174.1"/>
    <property type="molecule type" value="Genomic_DNA"/>
</dbReference>
<dbReference type="KEGG" id="apra:G3A50_16750"/>
<sequence length="241" mass="26268">MIGAMLGQHPACFGMPELNLLVGDNLEEMSFKLNQPHNGQLHGLLRAVAHLVAGEQNMDTIAMARRWMIRRMSLPSWRIFDELRQMVAPRRMVDPSRAYSLKPDALKVIARACPGASVVRLIDTDNAGASRAAGAAQKKQAALSAFFETFPAEQVADLSVEAFELAPRMTLRKLCTALDLACDDAVLDAMMHPEHSPFSRLGPVGANLGNDPEFLGDPTFKPRMAPPAEQSLARQGDNQPG</sequence>
<dbReference type="SUPFAM" id="SSF52540">
    <property type="entry name" value="P-loop containing nucleoside triphosphate hydrolases"/>
    <property type="match status" value="1"/>
</dbReference>
<evidence type="ECO:0000256" key="1">
    <source>
        <dbReference type="SAM" id="MobiDB-lite"/>
    </source>
</evidence>
<organism evidence="2 3">
    <name type="scientific">Ancylobacter pratisalsi</name>
    <dbReference type="NCBI Taxonomy" id="1745854"/>
    <lineage>
        <taxon>Bacteria</taxon>
        <taxon>Pseudomonadati</taxon>
        <taxon>Pseudomonadota</taxon>
        <taxon>Alphaproteobacteria</taxon>
        <taxon>Hyphomicrobiales</taxon>
        <taxon>Xanthobacteraceae</taxon>
        <taxon>Ancylobacter</taxon>
    </lineage>
</organism>
<keyword evidence="2" id="KW-0808">Transferase</keyword>
<dbReference type="GO" id="GO:0016740">
    <property type="term" value="F:transferase activity"/>
    <property type="evidence" value="ECO:0007669"/>
    <property type="project" value="UniProtKB-KW"/>
</dbReference>
<proteinExistence type="predicted"/>
<dbReference type="AlphaFoldDB" id="A0A6P1YU83"/>
<dbReference type="InterPro" id="IPR027417">
    <property type="entry name" value="P-loop_NTPase"/>
</dbReference>
<protein>
    <submittedName>
        <fullName evidence="2">Sulfotransferase</fullName>
    </submittedName>
</protein>